<evidence type="ECO:0000256" key="3">
    <source>
        <dbReference type="ARBA" id="ARBA00023015"/>
    </source>
</evidence>
<evidence type="ECO:0000256" key="4">
    <source>
        <dbReference type="ARBA" id="ARBA00023125"/>
    </source>
</evidence>
<dbReference type="SUPFAM" id="SSF46785">
    <property type="entry name" value="Winged helix' DNA-binding domain"/>
    <property type="match status" value="1"/>
</dbReference>
<sequence>MSAKTPASAPGEPNGFARNRAASGLPVQIDRASNLPLPVQIASALREAIDAALVRPGEAVPATRELSRRLGVARGVVVAAYEQLIAEGYLSPSQGRGTLVHPDLARTQTETEDRASRGDRDAARQASAGTRMMPADAPVGAERPAPLAPGAPITDGVVGSAWRAAWRTAAADVAVVEVVAPPLGDPALRGEIAEHLRRMRGTSRSAADVLVTAGTRDGLWLLLTALGATRGRTLVVGVEDPGLPSLRGAASRAGATIVALPADGLGLDTGRLPDGMLDAVIVTPSHQYPLGGSLPLARRRALLAWARRNGVVIIEDDFDSELRYTGTPLPTLAALDDPENGVVVLLGTFSRTITPALSAGYLLAPAGLRALIEPVRRDLGGTVSTVVQSALTAYLASGELRRHTARMLRRYAARRDLVSERLAGARAARVRPMDGGLHAVIEFAGEPERARRREAAVVAHPAVDALGVQALGRYWQRAGSGTGTAGLVIGVGGDDDAAFDAALVQLRAILDEV</sequence>
<organism evidence="8 9">
    <name type="scientific">Leucobacter alluvii</name>
    <dbReference type="NCBI Taxonomy" id="340321"/>
    <lineage>
        <taxon>Bacteria</taxon>
        <taxon>Bacillati</taxon>
        <taxon>Actinomycetota</taxon>
        <taxon>Actinomycetes</taxon>
        <taxon>Micrococcales</taxon>
        <taxon>Microbacteriaceae</taxon>
        <taxon>Leucobacter</taxon>
    </lineage>
</organism>
<keyword evidence="2" id="KW-0663">Pyridoxal phosphate</keyword>
<comment type="similarity">
    <text evidence="1">In the C-terminal section; belongs to the class-I pyridoxal-phosphate-dependent aminotransferase family.</text>
</comment>
<evidence type="ECO:0000313" key="9">
    <source>
        <dbReference type="Proteomes" id="UP001501084"/>
    </source>
</evidence>
<reference evidence="8 9" key="1">
    <citation type="journal article" date="2019" name="Int. J. Syst. Evol. Microbiol.">
        <title>The Global Catalogue of Microorganisms (GCM) 10K type strain sequencing project: providing services to taxonomists for standard genome sequencing and annotation.</title>
        <authorList>
            <consortium name="The Broad Institute Genomics Platform"/>
            <consortium name="The Broad Institute Genome Sequencing Center for Infectious Disease"/>
            <person name="Wu L."/>
            <person name="Ma J."/>
        </authorList>
    </citation>
    <scope>NUCLEOTIDE SEQUENCE [LARGE SCALE GENOMIC DNA]</scope>
    <source>
        <strain evidence="8 9">JCM 14919</strain>
    </source>
</reference>
<dbReference type="Pfam" id="PF00392">
    <property type="entry name" value="GntR"/>
    <property type="match status" value="1"/>
</dbReference>
<feature type="domain" description="HTH gntR-type" evidence="7">
    <location>
        <begin position="35"/>
        <end position="103"/>
    </location>
</feature>
<dbReference type="Gene3D" id="1.10.10.10">
    <property type="entry name" value="Winged helix-like DNA-binding domain superfamily/Winged helix DNA-binding domain"/>
    <property type="match status" value="1"/>
</dbReference>
<gene>
    <name evidence="8" type="primary">pdxR_2</name>
    <name evidence="8" type="ORF">GCM10009786_11000</name>
</gene>
<dbReference type="SMART" id="SM00345">
    <property type="entry name" value="HTH_GNTR"/>
    <property type="match status" value="1"/>
</dbReference>
<protein>
    <submittedName>
        <fullName evidence="8">Pyridoxine biosynthesis transcriptional regulator PdxR</fullName>
    </submittedName>
</protein>
<dbReference type="Gene3D" id="3.40.640.10">
    <property type="entry name" value="Type I PLP-dependent aspartate aminotransferase-like (Major domain)"/>
    <property type="match status" value="1"/>
</dbReference>
<dbReference type="InterPro" id="IPR036388">
    <property type="entry name" value="WH-like_DNA-bd_sf"/>
</dbReference>
<dbReference type="PANTHER" id="PTHR46577">
    <property type="entry name" value="HTH-TYPE TRANSCRIPTIONAL REGULATORY PROTEIN GABR"/>
    <property type="match status" value="1"/>
</dbReference>
<dbReference type="Proteomes" id="UP001501084">
    <property type="component" value="Unassembled WGS sequence"/>
</dbReference>
<evidence type="ECO:0000313" key="8">
    <source>
        <dbReference type="EMBL" id="GAA2187186.1"/>
    </source>
</evidence>
<name>A0ABN3B3X8_9MICO</name>
<evidence type="ECO:0000256" key="2">
    <source>
        <dbReference type="ARBA" id="ARBA00022898"/>
    </source>
</evidence>
<dbReference type="CDD" id="cd00609">
    <property type="entry name" value="AAT_like"/>
    <property type="match status" value="1"/>
</dbReference>
<evidence type="ECO:0000256" key="5">
    <source>
        <dbReference type="ARBA" id="ARBA00023163"/>
    </source>
</evidence>
<keyword evidence="5" id="KW-0804">Transcription</keyword>
<feature type="compositionally biased region" description="Basic and acidic residues" evidence="6">
    <location>
        <begin position="109"/>
        <end position="123"/>
    </location>
</feature>
<evidence type="ECO:0000256" key="1">
    <source>
        <dbReference type="ARBA" id="ARBA00005384"/>
    </source>
</evidence>
<feature type="region of interest" description="Disordered" evidence="6">
    <location>
        <begin position="1"/>
        <end position="21"/>
    </location>
</feature>
<dbReference type="InterPro" id="IPR015424">
    <property type="entry name" value="PyrdxlP-dep_Trfase"/>
</dbReference>
<dbReference type="PANTHER" id="PTHR46577:SF1">
    <property type="entry name" value="HTH-TYPE TRANSCRIPTIONAL REGULATORY PROTEIN GABR"/>
    <property type="match status" value="1"/>
</dbReference>
<dbReference type="InterPro" id="IPR000524">
    <property type="entry name" value="Tscrpt_reg_HTH_GntR"/>
</dbReference>
<keyword evidence="3" id="KW-0805">Transcription regulation</keyword>
<evidence type="ECO:0000259" key="7">
    <source>
        <dbReference type="PROSITE" id="PS50949"/>
    </source>
</evidence>
<dbReference type="Pfam" id="PF00155">
    <property type="entry name" value="Aminotran_1_2"/>
    <property type="match status" value="1"/>
</dbReference>
<dbReference type="SUPFAM" id="SSF53383">
    <property type="entry name" value="PLP-dependent transferases"/>
    <property type="match status" value="1"/>
</dbReference>
<accession>A0ABN3B3X8</accession>
<dbReference type="PROSITE" id="PS50949">
    <property type="entry name" value="HTH_GNTR"/>
    <property type="match status" value="1"/>
</dbReference>
<evidence type="ECO:0000256" key="6">
    <source>
        <dbReference type="SAM" id="MobiDB-lite"/>
    </source>
</evidence>
<dbReference type="InterPro" id="IPR015421">
    <property type="entry name" value="PyrdxlP-dep_Trfase_major"/>
</dbReference>
<dbReference type="RefSeq" id="WP_346057663.1">
    <property type="nucleotide sequence ID" value="NZ_BAAAOP010000005.1"/>
</dbReference>
<dbReference type="InterPro" id="IPR036390">
    <property type="entry name" value="WH_DNA-bd_sf"/>
</dbReference>
<comment type="caution">
    <text evidence="8">The sequence shown here is derived from an EMBL/GenBank/DDBJ whole genome shotgun (WGS) entry which is preliminary data.</text>
</comment>
<dbReference type="EMBL" id="BAAAOP010000005">
    <property type="protein sequence ID" value="GAA2187186.1"/>
    <property type="molecule type" value="Genomic_DNA"/>
</dbReference>
<proteinExistence type="inferred from homology"/>
<keyword evidence="4" id="KW-0238">DNA-binding</keyword>
<dbReference type="InterPro" id="IPR004839">
    <property type="entry name" value="Aminotransferase_I/II_large"/>
</dbReference>
<dbReference type="CDD" id="cd07377">
    <property type="entry name" value="WHTH_GntR"/>
    <property type="match status" value="1"/>
</dbReference>
<dbReference type="InterPro" id="IPR051446">
    <property type="entry name" value="HTH_trans_reg/aminotransferase"/>
</dbReference>
<keyword evidence="9" id="KW-1185">Reference proteome</keyword>
<feature type="region of interest" description="Disordered" evidence="6">
    <location>
        <begin position="96"/>
        <end position="151"/>
    </location>
</feature>